<dbReference type="SMART" id="SM00733">
    <property type="entry name" value="Mterf"/>
    <property type="match status" value="4"/>
</dbReference>
<keyword evidence="3" id="KW-0809">Transit peptide</keyword>
<organism evidence="4 5">
    <name type="scientific">Urochloa decumbens</name>
    <dbReference type="NCBI Taxonomy" id="240449"/>
    <lineage>
        <taxon>Eukaryota</taxon>
        <taxon>Viridiplantae</taxon>
        <taxon>Streptophyta</taxon>
        <taxon>Embryophyta</taxon>
        <taxon>Tracheophyta</taxon>
        <taxon>Spermatophyta</taxon>
        <taxon>Magnoliopsida</taxon>
        <taxon>Liliopsida</taxon>
        <taxon>Poales</taxon>
        <taxon>Poaceae</taxon>
        <taxon>PACMAD clade</taxon>
        <taxon>Panicoideae</taxon>
        <taxon>Panicodae</taxon>
        <taxon>Paniceae</taxon>
        <taxon>Melinidinae</taxon>
        <taxon>Urochloa</taxon>
    </lineage>
</organism>
<sequence length="357" mass="39496">MLLLRRHLLPSLRAATPLPSPLHHRACPLATSPTPFSLEEFLVDACGLAPALARKTARKAFDESSKPKKKAFEGLSWSRLNSASNPRAVLALLSGVGLSRADIAAVVAADPLLLRASAKNIEPRLFDLRDRIGLSAPQIVCFLLVGSRHLRICDVVPRIKFLISFYGSFEKFVVVLKRCSRILQSNLERVFKPKIAFLQELGVPRSSQRFWRAVSVVAIGKETVAARLIYLKSTFGCYKSEVATAVSKMPSILGIPEESLHRKIMFLINEVGLTPQYIVERPVLFTLSLEKPMVPRHNVIKVLHEKGLLNSNMSFCTLAKLGEEAFKMRFIDCHKDSLPGLADFYAAACAGVVPSRI</sequence>
<gene>
    <name evidence="4" type="ORF">URODEC1_LOCUS47080</name>
</gene>
<dbReference type="Pfam" id="PF02536">
    <property type="entry name" value="mTERF"/>
    <property type="match status" value="1"/>
</dbReference>
<dbReference type="EMBL" id="OZ075129">
    <property type="protein sequence ID" value="CAL4965182.1"/>
    <property type="molecule type" value="Genomic_DNA"/>
</dbReference>
<proteinExistence type="inferred from homology"/>
<keyword evidence="2" id="KW-0805">Transcription regulation</keyword>
<dbReference type="InterPro" id="IPR003690">
    <property type="entry name" value="MTERF"/>
</dbReference>
<dbReference type="PANTHER" id="PTHR13068:SF102">
    <property type="entry name" value="OS11G0246100 PROTEIN"/>
    <property type="match status" value="1"/>
</dbReference>
<comment type="similarity">
    <text evidence="1">Belongs to the mTERF family.</text>
</comment>
<evidence type="ECO:0000256" key="2">
    <source>
        <dbReference type="ARBA" id="ARBA00022472"/>
    </source>
</evidence>
<dbReference type="PANTHER" id="PTHR13068">
    <property type="entry name" value="CGI-12 PROTEIN-RELATED"/>
    <property type="match status" value="1"/>
</dbReference>
<accession>A0ABC8ZNT8</accession>
<dbReference type="Proteomes" id="UP001497457">
    <property type="component" value="Chromosome 19rd"/>
</dbReference>
<protein>
    <submittedName>
        <fullName evidence="4">Uncharacterized protein</fullName>
    </submittedName>
</protein>
<evidence type="ECO:0000313" key="5">
    <source>
        <dbReference type="Proteomes" id="UP001497457"/>
    </source>
</evidence>
<dbReference type="FunFam" id="1.25.70.10:FF:000001">
    <property type="entry name" value="Mitochondrial transcription termination factor-like"/>
    <property type="match status" value="1"/>
</dbReference>
<keyword evidence="2" id="KW-0804">Transcription</keyword>
<evidence type="ECO:0000256" key="3">
    <source>
        <dbReference type="ARBA" id="ARBA00022946"/>
    </source>
</evidence>
<evidence type="ECO:0000313" key="4">
    <source>
        <dbReference type="EMBL" id="CAL4965182.1"/>
    </source>
</evidence>
<evidence type="ECO:0000256" key="1">
    <source>
        <dbReference type="ARBA" id="ARBA00007692"/>
    </source>
</evidence>
<dbReference type="InterPro" id="IPR038538">
    <property type="entry name" value="MTERF_sf"/>
</dbReference>
<dbReference type="Gene3D" id="1.25.70.10">
    <property type="entry name" value="Transcription termination factor 3, mitochondrial"/>
    <property type="match status" value="1"/>
</dbReference>
<keyword evidence="2" id="KW-0806">Transcription termination</keyword>
<reference evidence="4" key="1">
    <citation type="submission" date="2024-10" db="EMBL/GenBank/DDBJ databases">
        <authorList>
            <person name="Ryan C."/>
        </authorList>
    </citation>
    <scope>NUCLEOTIDE SEQUENCE [LARGE SCALE GENOMIC DNA]</scope>
</reference>
<dbReference type="GO" id="GO:0006353">
    <property type="term" value="P:DNA-templated transcription termination"/>
    <property type="evidence" value="ECO:0007669"/>
    <property type="project" value="UniProtKB-KW"/>
</dbReference>
<dbReference type="AlphaFoldDB" id="A0ABC8ZNT8"/>
<name>A0ABC8ZNT8_9POAL</name>
<keyword evidence="5" id="KW-1185">Reference proteome</keyword>